<keyword evidence="2" id="KW-1185">Reference proteome</keyword>
<protein>
    <submittedName>
        <fullName evidence="1">Uncharacterized protein</fullName>
    </submittedName>
</protein>
<dbReference type="Proteomes" id="UP000238801">
    <property type="component" value="Unassembled WGS sequence"/>
</dbReference>
<dbReference type="EMBL" id="PVTT01000001">
    <property type="protein sequence ID" value="PRY94465.1"/>
    <property type="molecule type" value="Genomic_DNA"/>
</dbReference>
<proteinExistence type="predicted"/>
<reference evidence="1 2" key="1">
    <citation type="submission" date="2018-03" db="EMBL/GenBank/DDBJ databases">
        <title>Genomic Encyclopedia of Archaeal and Bacterial Type Strains, Phase II (KMG-II): from individual species to whole genera.</title>
        <authorList>
            <person name="Goeker M."/>
        </authorList>
    </citation>
    <scope>NUCLEOTIDE SEQUENCE [LARGE SCALE GENOMIC DNA]</scope>
    <source>
        <strain evidence="1 2">DSM 29318</strain>
    </source>
</reference>
<evidence type="ECO:0000313" key="1">
    <source>
        <dbReference type="EMBL" id="PRY94465.1"/>
    </source>
</evidence>
<evidence type="ECO:0000313" key="2">
    <source>
        <dbReference type="Proteomes" id="UP000238801"/>
    </source>
</evidence>
<gene>
    <name evidence="1" type="ORF">BCF33_0054</name>
</gene>
<accession>A0A2T0X6F2</accession>
<comment type="caution">
    <text evidence="1">The sequence shown here is derived from an EMBL/GenBank/DDBJ whole genome shotgun (WGS) entry which is preliminary data.</text>
</comment>
<name>A0A2T0X6F2_9RHOB</name>
<dbReference type="AlphaFoldDB" id="A0A2T0X6F2"/>
<organism evidence="1 2">
    <name type="scientific">Hasllibacter halocynthiae</name>
    <dbReference type="NCBI Taxonomy" id="595589"/>
    <lineage>
        <taxon>Bacteria</taxon>
        <taxon>Pseudomonadati</taxon>
        <taxon>Pseudomonadota</taxon>
        <taxon>Alphaproteobacteria</taxon>
        <taxon>Rhodobacterales</taxon>
        <taxon>Roseobacteraceae</taxon>
        <taxon>Hasllibacter</taxon>
    </lineage>
</organism>
<dbReference type="RefSeq" id="WP_106158963.1">
    <property type="nucleotide sequence ID" value="NZ_PVTT01000001.1"/>
</dbReference>
<sequence>MPLGGRPVPPGAAALFEMRRRRNAGDAAHPLQHLHGDRFETRLRALLERHAGARQPSDGTFPAVFPFAAEGREVSPGVPGFDPGAAWRCALEDRPAAMHEGRLRLPPYGVARPEGA</sequence>